<dbReference type="EMBL" id="LR725002">
    <property type="protein sequence ID" value="VWO95649.1"/>
    <property type="molecule type" value="Genomic_DNA"/>
</dbReference>
<evidence type="ECO:0000259" key="2">
    <source>
        <dbReference type="Pfam" id="PF07727"/>
    </source>
</evidence>
<dbReference type="InterPro" id="IPR013103">
    <property type="entry name" value="RVT_2"/>
</dbReference>
<feature type="domain" description="Reverse transcriptase Ty1/copia-type" evidence="2">
    <location>
        <begin position="237"/>
        <end position="417"/>
    </location>
</feature>
<feature type="region of interest" description="Disordered" evidence="1">
    <location>
        <begin position="162"/>
        <end position="190"/>
    </location>
</feature>
<sequence>MLSTTPPCSLFSSSDPPSAASAASSTSAASTTTAASAASVASATSAASRRLCPPPLPPPSPPPPPPLVPPPPPLRPPPPPPTSCLRRRRRLSPPPPPPPLPPPPPPPLPPPPPPPLPPAPPDPRRSSRTPALTKLAAQQLGVPHTSAVERAVAESVAAAHRLREQRAARQSHQGDSAFWGSGSASPGSPDDTALSTLQLDSVYPGDPVTMKEAMSSPFAAQWRAALLEEFASIRAHEVFDLVPRTSVPVGRKVLTGKPVFRLKRNEHGDPTRFKARWVVRGFEAVFGQDFFRTTSPTMRIESYRVLLDLAGTLDWEVHQVDVKTAYLYGLLPDDEICFMEQPPGFEETGKEDWVWRLRKGLYGMQGGRTWNRTMDAHLTSLGFRRVECEYCIYYRTTADGTIITGVHVDDFLAIASSPVRLLRSKLTSVRPGKSLTWARLDSA</sequence>
<feature type="region of interest" description="Disordered" evidence="1">
    <location>
        <begin position="1"/>
        <end position="129"/>
    </location>
</feature>
<keyword evidence="3" id="KW-0675">Receptor</keyword>
<feature type="compositionally biased region" description="Low complexity" evidence="1">
    <location>
        <begin position="12"/>
        <end position="51"/>
    </location>
</feature>
<name>A0A5K1JUY4_9APHY</name>
<dbReference type="SUPFAM" id="SSF101447">
    <property type="entry name" value="Formin homology 2 domain (FH2 domain)"/>
    <property type="match status" value="1"/>
</dbReference>
<reference evidence="3" key="1">
    <citation type="submission" date="2019-10" db="EMBL/GenBank/DDBJ databases">
        <authorList>
            <person name="Nor Muhammad N."/>
        </authorList>
    </citation>
    <scope>NUCLEOTIDE SEQUENCE</scope>
</reference>
<evidence type="ECO:0000256" key="1">
    <source>
        <dbReference type="SAM" id="MobiDB-lite"/>
    </source>
</evidence>
<feature type="compositionally biased region" description="Low complexity" evidence="1">
    <location>
        <begin position="176"/>
        <end position="189"/>
    </location>
</feature>
<dbReference type="Pfam" id="PF07727">
    <property type="entry name" value="RVT_2"/>
    <property type="match status" value="1"/>
</dbReference>
<feature type="compositionally biased region" description="Pro residues" evidence="1">
    <location>
        <begin position="92"/>
        <end position="121"/>
    </location>
</feature>
<feature type="compositionally biased region" description="Pro residues" evidence="1">
    <location>
        <begin position="52"/>
        <end position="82"/>
    </location>
</feature>
<gene>
    <name evidence="3" type="primary">Q4VSJ9</name>
</gene>
<organism evidence="3">
    <name type="scientific">Ganoderma boninense</name>
    <dbReference type="NCBI Taxonomy" id="34458"/>
    <lineage>
        <taxon>Eukaryota</taxon>
        <taxon>Fungi</taxon>
        <taxon>Dikarya</taxon>
        <taxon>Basidiomycota</taxon>
        <taxon>Agaricomycotina</taxon>
        <taxon>Agaricomycetes</taxon>
        <taxon>Polyporales</taxon>
        <taxon>Polyporaceae</taxon>
        <taxon>Ganoderma</taxon>
    </lineage>
</organism>
<dbReference type="PRINTS" id="PR01217">
    <property type="entry name" value="PRICHEXTENSN"/>
</dbReference>
<evidence type="ECO:0000313" key="3">
    <source>
        <dbReference type="EMBL" id="VWO95649.1"/>
    </source>
</evidence>
<accession>A0A5K1JUY4</accession>
<dbReference type="AlphaFoldDB" id="A0A5K1JUY4"/>
<protein>
    <submittedName>
        <fullName evidence="3">AHL receptor (Quorum sensing LuxR family sensor regulator)</fullName>
    </submittedName>
</protein>
<feature type="compositionally biased region" description="Polar residues" evidence="1">
    <location>
        <begin position="1"/>
        <end position="11"/>
    </location>
</feature>
<proteinExistence type="predicted"/>